<dbReference type="InterPro" id="IPR052055">
    <property type="entry name" value="Hepadnavirus_pol/RT"/>
</dbReference>
<dbReference type="EMBL" id="QXFT01000025">
    <property type="protein sequence ID" value="KAE9358966.1"/>
    <property type="molecule type" value="Genomic_DNA"/>
</dbReference>
<name>A0A6A4G4G0_9STRA</name>
<dbReference type="Proteomes" id="UP000429607">
    <property type="component" value="Unassembled WGS sequence"/>
</dbReference>
<dbReference type="PANTHER" id="PTHR33050">
    <property type="entry name" value="REVERSE TRANSCRIPTASE DOMAIN-CONTAINING PROTEIN"/>
    <property type="match status" value="1"/>
</dbReference>
<comment type="caution">
    <text evidence="2">The sequence shown here is derived from an EMBL/GenBank/DDBJ whole genome shotgun (WGS) entry which is preliminary data.</text>
</comment>
<keyword evidence="4" id="KW-1185">Reference proteome</keyword>
<reference evidence="2 4" key="1">
    <citation type="submission" date="2018-08" db="EMBL/GenBank/DDBJ databases">
        <title>Genomic investigation of the strawberry pathogen Phytophthora fragariae indicates pathogenicity is determined by transcriptional variation in three key races.</title>
        <authorList>
            <person name="Adams T.M."/>
            <person name="Armitage A.D."/>
            <person name="Sobczyk M.K."/>
            <person name="Bates H.J."/>
            <person name="Dunwell J.M."/>
            <person name="Nellist C.F."/>
            <person name="Harrison R.J."/>
        </authorList>
    </citation>
    <scope>NUCLEOTIDE SEQUENCE [LARGE SCALE GENOMIC DNA]</scope>
    <source>
        <strain evidence="1 3">SCRP249</strain>
        <strain evidence="2 4">SCRP333</strain>
    </source>
</reference>
<evidence type="ECO:0000313" key="2">
    <source>
        <dbReference type="EMBL" id="KAE9358966.1"/>
    </source>
</evidence>
<organism evidence="2 4">
    <name type="scientific">Phytophthora rubi</name>
    <dbReference type="NCBI Taxonomy" id="129364"/>
    <lineage>
        <taxon>Eukaryota</taxon>
        <taxon>Sar</taxon>
        <taxon>Stramenopiles</taxon>
        <taxon>Oomycota</taxon>
        <taxon>Peronosporomycetes</taxon>
        <taxon>Peronosporales</taxon>
        <taxon>Peronosporaceae</taxon>
        <taxon>Phytophthora</taxon>
    </lineage>
</organism>
<dbReference type="AlphaFoldDB" id="A0A6A4G4G0"/>
<evidence type="ECO:0000313" key="1">
    <source>
        <dbReference type="EMBL" id="KAE9052141.1"/>
    </source>
</evidence>
<evidence type="ECO:0000313" key="3">
    <source>
        <dbReference type="Proteomes" id="UP000429607"/>
    </source>
</evidence>
<evidence type="ECO:0000313" key="4">
    <source>
        <dbReference type="Proteomes" id="UP000434957"/>
    </source>
</evidence>
<dbReference type="SUPFAM" id="SSF56672">
    <property type="entry name" value="DNA/RNA polymerases"/>
    <property type="match status" value="1"/>
</dbReference>
<gene>
    <name evidence="1" type="ORF">PR001_g794</name>
    <name evidence="2" type="ORF">PR003_g1012</name>
</gene>
<dbReference type="PANTHER" id="PTHR33050:SF7">
    <property type="entry name" value="RIBONUCLEASE H"/>
    <property type="match status" value="1"/>
</dbReference>
<dbReference type="EMBL" id="QXFV01000021">
    <property type="protein sequence ID" value="KAE9052141.1"/>
    <property type="molecule type" value="Genomic_DNA"/>
</dbReference>
<protein>
    <submittedName>
        <fullName evidence="2">Uncharacterized protein</fullName>
    </submittedName>
</protein>
<dbReference type="Proteomes" id="UP000434957">
    <property type="component" value="Unassembled WGS sequence"/>
</dbReference>
<proteinExistence type="predicted"/>
<sequence>MIPAVLRHACRNYEYLPSLLGIAESGARVPLAGQLPQQSARPPNHRSADERYNVLVKNIRREQDAWRCIVVDDDILEIWPEVHASPFGVVDKGNGDPQTTGRVIHDLSCPVNRSLNDHTNRDAIYQPKYKHCDAVAAAIVQEKKRHPGAEVKEQAGDVSSAYRHVCIHSHCVHLFGGRLHRDNVLIIDMSAAFGWSGSPGNYGVVGGAISFIHGHTTNQLNPLGFFSYHWVDDHINVAADVGSNCSDMEQSLRLAMLTVLGPAAINEDKFSGWNTKQKALGLIFDSTAGVVSMPADKIAKAYRIVRAALGATSMSRTAYRSLLGSLRHVRHAFVRPGRSYNVYGNTNDTYTVGNRFR</sequence>
<accession>A0A6A4G4G0</accession>
<dbReference type="InterPro" id="IPR043502">
    <property type="entry name" value="DNA/RNA_pol_sf"/>
</dbReference>